<proteinExistence type="predicted"/>
<dbReference type="InterPro" id="IPR014710">
    <property type="entry name" value="RmlC-like_jellyroll"/>
</dbReference>
<feature type="transmembrane region" description="Helical" evidence="16">
    <location>
        <begin position="126"/>
        <end position="149"/>
    </location>
</feature>
<dbReference type="GO" id="GO:0005222">
    <property type="term" value="F:intracellularly cAMP-activated cation channel activity"/>
    <property type="evidence" value="ECO:0007669"/>
    <property type="project" value="TreeGrafter"/>
</dbReference>
<evidence type="ECO:0000256" key="1">
    <source>
        <dbReference type="ARBA" id="ARBA00004141"/>
    </source>
</evidence>
<dbReference type="SMART" id="SM00100">
    <property type="entry name" value="cNMP"/>
    <property type="match status" value="1"/>
</dbReference>
<dbReference type="PANTHER" id="PTHR45638">
    <property type="entry name" value="CYCLIC NUCLEOTIDE-GATED CATION CHANNEL SUBUNIT A"/>
    <property type="match status" value="1"/>
</dbReference>
<dbReference type="Gene3D" id="1.10.287.630">
    <property type="entry name" value="Helix hairpin bin"/>
    <property type="match status" value="1"/>
</dbReference>
<keyword evidence="5 16" id="KW-0812">Transmembrane</keyword>
<evidence type="ECO:0000256" key="15">
    <source>
        <dbReference type="ARBA" id="ARBA00036239"/>
    </source>
</evidence>
<dbReference type="WBParaSite" id="SBAD_0000249901-mRNA-1">
    <property type="protein sequence ID" value="SBAD_0000249901-mRNA-1"/>
    <property type="gene ID" value="SBAD_0000249901"/>
</dbReference>
<dbReference type="CDD" id="cd00038">
    <property type="entry name" value="CAP_ED"/>
    <property type="match status" value="1"/>
</dbReference>
<evidence type="ECO:0000259" key="17">
    <source>
        <dbReference type="PROSITE" id="PS50042"/>
    </source>
</evidence>
<keyword evidence="9" id="KW-0406">Ion transport</keyword>
<dbReference type="GO" id="GO:0005886">
    <property type="term" value="C:plasma membrane"/>
    <property type="evidence" value="ECO:0007669"/>
    <property type="project" value="TreeGrafter"/>
</dbReference>
<protein>
    <submittedName>
        <fullName evidence="20">Cyclic nucleotide-binding domain-containing protein</fullName>
    </submittedName>
</protein>
<keyword evidence="8" id="KW-0142">cGMP-binding</keyword>
<dbReference type="InterPro" id="IPR050866">
    <property type="entry name" value="CNG_cation_channel"/>
</dbReference>
<reference evidence="20" key="1">
    <citation type="submission" date="2016-06" db="UniProtKB">
        <authorList>
            <consortium name="WormBaseParasite"/>
        </authorList>
    </citation>
    <scope>IDENTIFICATION</scope>
</reference>
<dbReference type="GO" id="GO:0007601">
    <property type="term" value="P:visual perception"/>
    <property type="evidence" value="ECO:0007669"/>
    <property type="project" value="UniProtKB-KW"/>
</dbReference>
<dbReference type="PANTHER" id="PTHR45638:SF1">
    <property type="entry name" value="CYCLIC NUCLEOTIDE-GATED ION CHANNEL SUBUNIT B, ISOFORM A"/>
    <property type="match status" value="1"/>
</dbReference>
<evidence type="ECO:0000256" key="16">
    <source>
        <dbReference type="SAM" id="Phobius"/>
    </source>
</evidence>
<dbReference type="AlphaFoldDB" id="A0A183IFJ2"/>
<comment type="subcellular location">
    <subcellularLocation>
        <location evidence="1">Membrane</location>
        <topology evidence="1">Multi-pass membrane protein</topology>
    </subcellularLocation>
</comment>
<evidence type="ECO:0000256" key="10">
    <source>
        <dbReference type="ARBA" id="ARBA00023136"/>
    </source>
</evidence>
<keyword evidence="4" id="KW-0716">Sensory transduction</keyword>
<dbReference type="SUPFAM" id="SSF51206">
    <property type="entry name" value="cAMP-binding domain-like"/>
    <property type="match status" value="1"/>
</dbReference>
<evidence type="ECO:0000256" key="12">
    <source>
        <dbReference type="ARBA" id="ARBA00023303"/>
    </source>
</evidence>
<gene>
    <name evidence="18" type="ORF">SBAD_LOCUS2384</name>
</gene>
<dbReference type="EMBL" id="UZAM01007201">
    <property type="protein sequence ID" value="VDO97465.1"/>
    <property type="molecule type" value="Genomic_DNA"/>
</dbReference>
<keyword evidence="19" id="KW-1185">Reference proteome</keyword>
<dbReference type="GO" id="GO:0005223">
    <property type="term" value="F:intracellularly cGMP-activated cation channel activity"/>
    <property type="evidence" value="ECO:0007669"/>
    <property type="project" value="TreeGrafter"/>
</dbReference>
<dbReference type="Gene3D" id="2.60.120.10">
    <property type="entry name" value="Jelly Rolls"/>
    <property type="match status" value="1"/>
</dbReference>
<dbReference type="GO" id="GO:0044877">
    <property type="term" value="F:protein-containing complex binding"/>
    <property type="evidence" value="ECO:0007669"/>
    <property type="project" value="TreeGrafter"/>
</dbReference>
<evidence type="ECO:0000313" key="18">
    <source>
        <dbReference type="EMBL" id="VDO97465.1"/>
    </source>
</evidence>
<evidence type="ECO:0000256" key="9">
    <source>
        <dbReference type="ARBA" id="ARBA00023065"/>
    </source>
</evidence>
<comment type="catalytic activity">
    <reaction evidence="14">
        <text>K(+)(in) = K(+)(out)</text>
        <dbReference type="Rhea" id="RHEA:29463"/>
        <dbReference type="ChEBI" id="CHEBI:29103"/>
    </reaction>
</comment>
<evidence type="ECO:0000256" key="7">
    <source>
        <dbReference type="ARBA" id="ARBA00022989"/>
    </source>
</evidence>
<keyword evidence="2" id="KW-0813">Transport</keyword>
<evidence type="ECO:0000256" key="11">
    <source>
        <dbReference type="ARBA" id="ARBA00023286"/>
    </source>
</evidence>
<dbReference type="PROSITE" id="PS50042">
    <property type="entry name" value="CNMP_BINDING_3"/>
    <property type="match status" value="1"/>
</dbReference>
<evidence type="ECO:0000256" key="13">
    <source>
        <dbReference type="ARBA" id="ARBA00023305"/>
    </source>
</evidence>
<feature type="domain" description="Cyclic nucleotide-binding" evidence="17">
    <location>
        <begin position="293"/>
        <end position="407"/>
    </location>
</feature>
<dbReference type="InterPro" id="IPR000595">
    <property type="entry name" value="cNMP-bd_dom"/>
</dbReference>
<keyword evidence="11" id="KW-1071">Ligand-gated ion channel</keyword>
<dbReference type="Proteomes" id="UP000270296">
    <property type="component" value="Unassembled WGS sequence"/>
</dbReference>
<keyword evidence="12" id="KW-0407">Ion channel</keyword>
<reference evidence="18 19" key="2">
    <citation type="submission" date="2018-11" db="EMBL/GenBank/DDBJ databases">
        <authorList>
            <consortium name="Pathogen Informatics"/>
        </authorList>
    </citation>
    <scope>NUCLEOTIDE SEQUENCE [LARGE SCALE GENOMIC DNA]</scope>
</reference>
<keyword evidence="10 16" id="KW-0472">Membrane</keyword>
<dbReference type="GO" id="GO:0017071">
    <property type="term" value="C:intracellular cyclic nucleotide activated cation channel complex"/>
    <property type="evidence" value="ECO:0007669"/>
    <property type="project" value="TreeGrafter"/>
</dbReference>
<organism evidence="20">
    <name type="scientific">Soboliphyme baturini</name>
    <dbReference type="NCBI Taxonomy" id="241478"/>
    <lineage>
        <taxon>Eukaryota</taxon>
        <taxon>Metazoa</taxon>
        <taxon>Ecdysozoa</taxon>
        <taxon>Nematoda</taxon>
        <taxon>Enoplea</taxon>
        <taxon>Dorylaimia</taxon>
        <taxon>Dioctophymatida</taxon>
        <taxon>Dioctophymatoidea</taxon>
        <taxon>Soboliphymatidae</taxon>
        <taxon>Soboliphyme</taxon>
    </lineage>
</organism>
<comment type="catalytic activity">
    <reaction evidence="15">
        <text>Na(+)(in) = Na(+)(out)</text>
        <dbReference type="Rhea" id="RHEA:34963"/>
        <dbReference type="ChEBI" id="CHEBI:29101"/>
    </reaction>
</comment>
<accession>A0A183IFJ2</accession>
<keyword evidence="3" id="KW-0140">cGMP</keyword>
<evidence type="ECO:0000256" key="8">
    <source>
        <dbReference type="ARBA" id="ARBA00022992"/>
    </source>
</evidence>
<dbReference type="Gene3D" id="1.10.287.70">
    <property type="match status" value="1"/>
</dbReference>
<dbReference type="FunFam" id="1.10.287.70:FF:000072">
    <property type="entry name" value="Cyclic nucleotide gated channel beta 3"/>
    <property type="match status" value="1"/>
</dbReference>
<evidence type="ECO:0000256" key="3">
    <source>
        <dbReference type="ARBA" id="ARBA00022535"/>
    </source>
</evidence>
<evidence type="ECO:0000313" key="19">
    <source>
        <dbReference type="Proteomes" id="UP000270296"/>
    </source>
</evidence>
<dbReference type="Pfam" id="PF00520">
    <property type="entry name" value="Ion_trans"/>
    <property type="match status" value="1"/>
</dbReference>
<dbReference type="FunFam" id="1.10.287.630:FF:000001">
    <property type="entry name" value="Cyclic nucleotide-gated channel alpha 3"/>
    <property type="match status" value="1"/>
</dbReference>
<dbReference type="OrthoDB" id="421226at2759"/>
<dbReference type="Pfam" id="PF00027">
    <property type="entry name" value="cNMP_binding"/>
    <property type="match status" value="1"/>
</dbReference>
<keyword evidence="7 16" id="KW-1133">Transmembrane helix</keyword>
<dbReference type="InterPro" id="IPR018490">
    <property type="entry name" value="cNMP-bd_dom_sf"/>
</dbReference>
<evidence type="ECO:0000256" key="6">
    <source>
        <dbReference type="ARBA" id="ARBA00022741"/>
    </source>
</evidence>
<dbReference type="InterPro" id="IPR018488">
    <property type="entry name" value="cNMP-bd_CS"/>
</dbReference>
<feature type="transmembrane region" description="Helical" evidence="16">
    <location>
        <begin position="190"/>
        <end position="210"/>
    </location>
</feature>
<keyword evidence="6" id="KW-0547">Nucleotide-binding</keyword>
<keyword evidence="13" id="KW-0844">Vision</keyword>
<evidence type="ECO:0000313" key="20">
    <source>
        <dbReference type="WBParaSite" id="SBAD_0000249901-mRNA-1"/>
    </source>
</evidence>
<evidence type="ECO:0000256" key="5">
    <source>
        <dbReference type="ARBA" id="ARBA00022692"/>
    </source>
</evidence>
<evidence type="ECO:0000256" key="4">
    <source>
        <dbReference type="ARBA" id="ARBA00022606"/>
    </source>
</evidence>
<evidence type="ECO:0000256" key="14">
    <source>
        <dbReference type="ARBA" id="ARBA00034430"/>
    </source>
</evidence>
<dbReference type="GO" id="GO:0030553">
    <property type="term" value="F:cGMP binding"/>
    <property type="evidence" value="ECO:0007669"/>
    <property type="project" value="UniProtKB-KW"/>
</dbReference>
<evidence type="ECO:0000256" key="2">
    <source>
        <dbReference type="ARBA" id="ARBA00022448"/>
    </source>
</evidence>
<dbReference type="PROSITE" id="PS00889">
    <property type="entry name" value="CNMP_BINDING_2"/>
    <property type="match status" value="1"/>
</dbReference>
<dbReference type="SUPFAM" id="SSF81324">
    <property type="entry name" value="Voltage-gated potassium channels"/>
    <property type="match status" value="1"/>
</dbReference>
<dbReference type="InterPro" id="IPR005821">
    <property type="entry name" value="Ion_trans_dom"/>
</dbReference>
<dbReference type="FunFam" id="2.60.120.10:FF:000020">
    <property type="entry name" value="Cyclic nucleotide-gated channel beta 3"/>
    <property type="match status" value="1"/>
</dbReference>
<name>A0A183IFJ2_9BILA</name>
<sequence>MPFQATFLRNSGAKLYKWIGVQYICDVIYLIDLLVVKPRIEIMQAGIEIKDVKVSRHHYLKSGMFKVDLLSILPFDVLYVLPYFRFNPLLRINRMLKITSFVETFRRFDNMFESPFIAVLRMGKTFFYVFYIIHCNSCIYYAISLWSGIGSNDFVYSGEGRAYLRCFYFATKIATSVGNNPDPTNVVEHIFMLCSWLMGTFVFAILLGQIRDLVSLSNKDREYFQKTMDSVLITCKDLNLPPYLQEKVRYWFIHSWNENKMISENEVLENLPLKLKTDLALAIHYETMKKVKLFQDCEQGLLRCLVLKFKPVLYLPGDYVCRKNEVGREMYIVNKGILQVLGGKDGNTILTTLTEGSVFGEVSLLALSGGNRRTADVRSKGFSNLFVLSKEDFFATMKDYPETRRQLEHKARDDDGAVVTHI</sequence>